<keyword evidence="7" id="KW-1185">Reference proteome</keyword>
<accession>A0A1I0YG67</accession>
<dbReference type="SUPFAM" id="SSF53850">
    <property type="entry name" value="Periplasmic binding protein-like II"/>
    <property type="match status" value="1"/>
</dbReference>
<dbReference type="AlphaFoldDB" id="A0A1I0YG67"/>
<gene>
    <name evidence="6" type="ORF">SAMN05216266_10523</name>
</gene>
<dbReference type="GO" id="GO:0030288">
    <property type="term" value="C:outer membrane-bounded periplasmic space"/>
    <property type="evidence" value="ECO:0007669"/>
    <property type="project" value="TreeGrafter"/>
</dbReference>
<dbReference type="STRING" id="490629.SAMN05216266_10523"/>
<feature type="signal peptide" evidence="4">
    <location>
        <begin position="1"/>
        <end position="37"/>
    </location>
</feature>
<name>A0A1I0YG67_9PSEU</name>
<evidence type="ECO:0000256" key="1">
    <source>
        <dbReference type="ARBA" id="ARBA00010333"/>
    </source>
</evidence>
<dbReference type="InterPro" id="IPR001638">
    <property type="entry name" value="Solute-binding_3/MltF_N"/>
</dbReference>
<dbReference type="EMBL" id="FOKG01000005">
    <property type="protein sequence ID" value="SFB11857.1"/>
    <property type="molecule type" value="Genomic_DNA"/>
</dbReference>
<dbReference type="InterPro" id="IPR051455">
    <property type="entry name" value="Bact_solute-bind_prot3"/>
</dbReference>
<feature type="chain" id="PRO_5039485100" evidence="4">
    <location>
        <begin position="38"/>
        <end position="319"/>
    </location>
</feature>
<feature type="domain" description="Solute-binding protein family 3/N-terminal" evidence="5">
    <location>
        <begin position="80"/>
        <end position="302"/>
    </location>
</feature>
<dbReference type="SMART" id="SM00062">
    <property type="entry name" value="PBPb"/>
    <property type="match status" value="1"/>
</dbReference>
<comment type="similarity">
    <text evidence="1">Belongs to the bacterial solute-binding protein 3 family.</text>
</comment>
<dbReference type="RefSeq" id="WP_245788258.1">
    <property type="nucleotide sequence ID" value="NZ_FOKG01000005.1"/>
</dbReference>
<evidence type="ECO:0000256" key="4">
    <source>
        <dbReference type="SAM" id="SignalP"/>
    </source>
</evidence>
<dbReference type="PANTHER" id="PTHR30085">
    <property type="entry name" value="AMINO ACID ABC TRANSPORTER PERMEASE"/>
    <property type="match status" value="1"/>
</dbReference>
<organism evidence="6 7">
    <name type="scientific">Amycolatopsis marina</name>
    <dbReference type="NCBI Taxonomy" id="490629"/>
    <lineage>
        <taxon>Bacteria</taxon>
        <taxon>Bacillati</taxon>
        <taxon>Actinomycetota</taxon>
        <taxon>Actinomycetes</taxon>
        <taxon>Pseudonocardiales</taxon>
        <taxon>Pseudonocardiaceae</taxon>
        <taxon>Amycolatopsis</taxon>
    </lineage>
</organism>
<sequence>MTLFSSMRGPSARRPAHRVTTAIGAALVLLATAACTAEPQQTPPQDTASGAPSLLDLAPVASAEELGSSRTAAAIKRRGELLVGGEVNMPLLSQRNPTTGQTEGFDATLSKMLAKYIIGEPNTKIIKSTPETREALLRINTVDVVIRIYSITPARAEKVSFAGPYLTSGQAIATLKTEKNITAPEDLNGKTVLAVAGATSVQAVRDHAPDAEIKTFDTAPECIQALEDGGGDAYVHDLTLLAGFAFLNEKIQVVGDPFTSEPYGIGLRHGDEEFKQFINTWLKKIEDAGLWEQAWQQSLGTVVAGDPPEPPAIGSAPGS</sequence>
<protein>
    <submittedName>
        <fullName evidence="6">Amino acid ABC transporter substrate-binding protein, PAAT family</fullName>
    </submittedName>
</protein>
<dbReference type="Pfam" id="PF00497">
    <property type="entry name" value="SBP_bac_3"/>
    <property type="match status" value="1"/>
</dbReference>
<evidence type="ECO:0000259" key="5">
    <source>
        <dbReference type="SMART" id="SM00062"/>
    </source>
</evidence>
<dbReference type="PANTHER" id="PTHR30085:SF6">
    <property type="entry name" value="ABC TRANSPORTER GLUTAMINE-BINDING PROTEIN GLNH"/>
    <property type="match status" value="1"/>
</dbReference>
<dbReference type="GO" id="GO:0005576">
    <property type="term" value="C:extracellular region"/>
    <property type="evidence" value="ECO:0007669"/>
    <property type="project" value="TreeGrafter"/>
</dbReference>
<dbReference type="Gene3D" id="3.40.190.10">
    <property type="entry name" value="Periplasmic binding protein-like II"/>
    <property type="match status" value="2"/>
</dbReference>
<dbReference type="Proteomes" id="UP000243799">
    <property type="component" value="Unassembled WGS sequence"/>
</dbReference>
<keyword evidence="2" id="KW-0813">Transport</keyword>
<dbReference type="CDD" id="cd13690">
    <property type="entry name" value="PBP2_GluB"/>
    <property type="match status" value="1"/>
</dbReference>
<proteinExistence type="inferred from homology"/>
<keyword evidence="3 4" id="KW-0732">Signal</keyword>
<evidence type="ECO:0000256" key="3">
    <source>
        <dbReference type="ARBA" id="ARBA00022729"/>
    </source>
</evidence>
<evidence type="ECO:0000313" key="6">
    <source>
        <dbReference type="EMBL" id="SFB11857.1"/>
    </source>
</evidence>
<reference evidence="7" key="1">
    <citation type="submission" date="2016-10" db="EMBL/GenBank/DDBJ databases">
        <authorList>
            <person name="Varghese N."/>
            <person name="Submissions S."/>
        </authorList>
    </citation>
    <scope>NUCLEOTIDE SEQUENCE [LARGE SCALE GENOMIC DNA]</scope>
    <source>
        <strain evidence="7">CGMCC 4.3568</strain>
    </source>
</reference>
<dbReference type="GO" id="GO:0006865">
    <property type="term" value="P:amino acid transport"/>
    <property type="evidence" value="ECO:0007669"/>
    <property type="project" value="TreeGrafter"/>
</dbReference>
<evidence type="ECO:0000256" key="2">
    <source>
        <dbReference type="ARBA" id="ARBA00022448"/>
    </source>
</evidence>
<evidence type="ECO:0000313" key="7">
    <source>
        <dbReference type="Proteomes" id="UP000243799"/>
    </source>
</evidence>